<proteinExistence type="predicted"/>
<dbReference type="KEGG" id="ftc:DA46_1105"/>
<organism evidence="1">
    <name type="scientific">Francisella tularensis subsp. holarctica</name>
    <dbReference type="NCBI Taxonomy" id="119857"/>
    <lineage>
        <taxon>Bacteria</taxon>
        <taxon>Pseudomonadati</taxon>
        <taxon>Pseudomonadota</taxon>
        <taxon>Gammaproteobacteria</taxon>
        <taxon>Thiotrichales</taxon>
        <taxon>Francisellaceae</taxon>
        <taxon>Francisella</taxon>
    </lineage>
</organism>
<evidence type="ECO:0000313" key="1">
    <source>
        <dbReference type="EMBL" id="NDS68904.1"/>
    </source>
</evidence>
<reference evidence="1" key="2">
    <citation type="submission" date="2020-02" db="EMBL/GenBank/DDBJ databases">
        <title>Using affinity propagation clustering for identifying bacterial clades and subclades with whole-genome sequences of Francisella tularensis.</title>
        <authorList>
            <person name="Homeier-Bachmann T."/>
            <person name="Abdel-Glil M.Y."/>
            <person name="Hackbart A."/>
            <person name="Hotzel H."/>
            <person name="Tomaso H."/>
        </authorList>
    </citation>
    <scope>NUCLEOTIDE SEQUENCE</scope>
    <source>
        <strain evidence="1">15T0085</strain>
    </source>
</reference>
<protein>
    <submittedName>
        <fullName evidence="1">Uncharacterized protein</fullName>
    </submittedName>
</protein>
<dbReference type="RefSeq" id="WP_010031687.1">
    <property type="nucleotide sequence ID" value="NZ_CP009693.1"/>
</dbReference>
<comment type="caution">
    <text evidence="1">The sequence shown here is derived from an EMBL/GenBank/DDBJ whole genome shotgun (WGS) entry which is preliminary data.</text>
</comment>
<sequence length="247" mass="29382">MQYNYFNYPNEKLPPYGSVVYFAYRKLNTDKQQIIYLLDQLKSQIISCTELYNNLEVANEKMNWWLKEVNNLANKKNISSPQLKKLAEIFDQEILYQKLIEDISLSIDNSSATERNFKQHFSKNFLGIETLKALYLNDFTAIDNNKIEQINANNEIIRHIFCIPKHFYNQISFNNRISPTMSSQDFKDITTQWLGLYKKTTINKKLKPLEKINQIHYKMIKKYIRNIDSPFKETLDFSPLNLLFYSI</sequence>
<gene>
    <name evidence="1" type="ORF">FWI86_07805</name>
</gene>
<dbReference type="eggNOG" id="ENOG5034B32">
    <property type="taxonomic scope" value="Bacteria"/>
</dbReference>
<accession>A0A0B3VR24</accession>
<dbReference type="OMA" id="IRHIFCM"/>
<dbReference type="HOGENOM" id="CLU_1123258_0_0_6"/>
<dbReference type="KEGG" id="ftv:CH67_2043"/>
<name>A0A0B3VR24_FRATU</name>
<dbReference type="AlphaFoldDB" id="A0A0B3VR24"/>
<reference evidence="1" key="1">
    <citation type="submission" date="2019-08" db="EMBL/GenBank/DDBJ databases">
        <authorList>
            <person name="Busch A."/>
        </authorList>
    </citation>
    <scope>NUCLEOTIDE SEQUENCE</scope>
    <source>
        <strain evidence="1">15T0085</strain>
    </source>
</reference>
<dbReference type="KEGG" id="ftz:CH68_1769"/>
<dbReference type="EMBL" id="JAAGJP010000058">
    <property type="protein sequence ID" value="NDS68904.1"/>
    <property type="molecule type" value="Genomic_DNA"/>
</dbReference>